<keyword evidence="2 6" id="KW-0812">Transmembrane</keyword>
<name>A0AAV7JPE7_9METZ</name>
<comment type="caution">
    <text evidence="8">The sequence shown here is derived from an EMBL/GenBank/DDBJ whole genome shotgun (WGS) entry which is preliminary data.</text>
</comment>
<evidence type="ECO:0000256" key="4">
    <source>
        <dbReference type="ARBA" id="ARBA00022989"/>
    </source>
</evidence>
<feature type="chain" id="PRO_5043787327" description="Cation-dependent mannose-6-phosphate receptor" evidence="7">
    <location>
        <begin position="19"/>
        <end position="252"/>
    </location>
</feature>
<gene>
    <name evidence="8" type="ORF">LOD99_5954</name>
</gene>
<evidence type="ECO:0000256" key="5">
    <source>
        <dbReference type="ARBA" id="ARBA00023136"/>
    </source>
</evidence>
<evidence type="ECO:0000256" key="3">
    <source>
        <dbReference type="ARBA" id="ARBA00022729"/>
    </source>
</evidence>
<evidence type="ECO:0000256" key="1">
    <source>
        <dbReference type="ARBA" id="ARBA00004167"/>
    </source>
</evidence>
<dbReference type="PANTHER" id="PTHR15071:SF0">
    <property type="entry name" value="MANNOSE 6-PHOSPHATE RECEPTOR-LIKE PROTEIN 1"/>
    <property type="match status" value="1"/>
</dbReference>
<dbReference type="Pfam" id="PF09451">
    <property type="entry name" value="ATG27"/>
    <property type="match status" value="1"/>
</dbReference>
<dbReference type="Proteomes" id="UP001165289">
    <property type="component" value="Unassembled WGS sequence"/>
</dbReference>
<evidence type="ECO:0000256" key="2">
    <source>
        <dbReference type="ARBA" id="ARBA00022692"/>
    </source>
</evidence>
<organism evidence="8 9">
    <name type="scientific">Oopsacas minuta</name>
    <dbReference type="NCBI Taxonomy" id="111878"/>
    <lineage>
        <taxon>Eukaryota</taxon>
        <taxon>Metazoa</taxon>
        <taxon>Porifera</taxon>
        <taxon>Hexactinellida</taxon>
        <taxon>Hexasterophora</taxon>
        <taxon>Lyssacinosida</taxon>
        <taxon>Leucopsacidae</taxon>
        <taxon>Oopsacas</taxon>
    </lineage>
</organism>
<keyword evidence="9" id="KW-1185">Reference proteome</keyword>
<feature type="signal peptide" evidence="7">
    <location>
        <begin position="1"/>
        <end position="18"/>
    </location>
</feature>
<dbReference type="EMBL" id="JAKMXF010000312">
    <property type="protein sequence ID" value="KAI6650275.1"/>
    <property type="molecule type" value="Genomic_DNA"/>
</dbReference>
<keyword evidence="5 6" id="KW-0472">Membrane</keyword>
<comment type="subcellular location">
    <subcellularLocation>
        <location evidence="1">Membrane</location>
        <topology evidence="1">Single-pass membrane protein</topology>
    </subcellularLocation>
</comment>
<evidence type="ECO:0000256" key="6">
    <source>
        <dbReference type="SAM" id="Phobius"/>
    </source>
</evidence>
<feature type="transmembrane region" description="Helical" evidence="6">
    <location>
        <begin position="171"/>
        <end position="198"/>
    </location>
</feature>
<dbReference type="PANTHER" id="PTHR15071">
    <property type="entry name" value="MANNOSE-6-PHOSPHATE RECEPTOR FAMILY MEMBER"/>
    <property type="match status" value="1"/>
</dbReference>
<proteinExistence type="predicted"/>
<sequence length="252" mass="28480">MNYFGIILTVCLLNTVFTQEVKKVGDCVWATSDLTLDLRDFGFLEYDDDFSQATYRYYPCKINSDWSQYGCTADNKPALCQKNHQDGSIYIVGKLNTVSVKSLTKDTFELSYEGGFSGREGKVTLSCFQNSDEFKFDYEVYPTYFFSMSVENACKSGGIPGGSTGGDDGGFALFIILVLASIFAVTTYIVGGMLFMYLHKKERGIGLIPNLAFWKDSPFLFRDGFLFTFSFIPQVREYMKDHIKEDYSKVPS</sequence>
<dbReference type="AlphaFoldDB" id="A0AAV7JPE7"/>
<evidence type="ECO:0000313" key="8">
    <source>
        <dbReference type="EMBL" id="KAI6650275.1"/>
    </source>
</evidence>
<dbReference type="InterPro" id="IPR018939">
    <property type="entry name" value="Autophagy-rel_prot_27"/>
</dbReference>
<accession>A0AAV7JPE7</accession>
<evidence type="ECO:0000256" key="7">
    <source>
        <dbReference type="SAM" id="SignalP"/>
    </source>
</evidence>
<evidence type="ECO:0008006" key="10">
    <source>
        <dbReference type="Google" id="ProtNLM"/>
    </source>
</evidence>
<keyword evidence="4 6" id="KW-1133">Transmembrane helix</keyword>
<evidence type="ECO:0000313" key="9">
    <source>
        <dbReference type="Proteomes" id="UP001165289"/>
    </source>
</evidence>
<keyword evidence="3 7" id="KW-0732">Signal</keyword>
<protein>
    <recommendedName>
        <fullName evidence="10">Cation-dependent mannose-6-phosphate receptor</fullName>
    </recommendedName>
</protein>
<dbReference type="GO" id="GO:0005802">
    <property type="term" value="C:trans-Golgi network"/>
    <property type="evidence" value="ECO:0007669"/>
    <property type="project" value="TreeGrafter"/>
</dbReference>
<dbReference type="GO" id="GO:0000139">
    <property type="term" value="C:Golgi membrane"/>
    <property type="evidence" value="ECO:0007669"/>
    <property type="project" value="UniProtKB-SubCell"/>
</dbReference>
<reference evidence="8 9" key="1">
    <citation type="journal article" date="2023" name="BMC Biol.">
        <title>The compact genome of the sponge Oopsacas minuta (Hexactinellida) is lacking key metazoan core genes.</title>
        <authorList>
            <person name="Santini S."/>
            <person name="Schenkelaars Q."/>
            <person name="Jourda C."/>
            <person name="Duchesne M."/>
            <person name="Belahbib H."/>
            <person name="Rocher C."/>
            <person name="Selva M."/>
            <person name="Riesgo A."/>
            <person name="Vervoort M."/>
            <person name="Leys S.P."/>
            <person name="Kodjabachian L."/>
            <person name="Le Bivic A."/>
            <person name="Borchiellini C."/>
            <person name="Claverie J.M."/>
            <person name="Renard E."/>
        </authorList>
    </citation>
    <scope>NUCLEOTIDE SEQUENCE [LARGE SCALE GENOMIC DNA]</scope>
    <source>
        <strain evidence="8">SPO-2</strain>
    </source>
</reference>